<dbReference type="RefSeq" id="WP_086745120.1">
    <property type="nucleotide sequence ID" value="NZ_MWPV01000005.1"/>
</dbReference>
<sequence length="221" mass="24302">MASGMTIPDAIRHLFGINVASSSSHIKDKANSMVRNGLIKVIKETKPQRSPTYLDIGQQTVLFNALLLNAIFSDPKDVKKIFEDKAFRQRAAVISKQLFGQSNSLVGVALCNPSAKAFVSSLESDVDLFTTKLPNPFQVLPQLALGKNLNLLSALLSQAALMDPVDNLLLAYINGDLNKAMLIAEQLPSDNKEVALLVQHMQKQQQEALEFNDLLDIFQKI</sequence>
<dbReference type="Proteomes" id="UP000194841">
    <property type="component" value="Unassembled WGS sequence"/>
</dbReference>
<gene>
    <name evidence="1" type="ORF">B1199_15985</name>
</gene>
<evidence type="ECO:0000313" key="2">
    <source>
        <dbReference type="Proteomes" id="UP000194841"/>
    </source>
</evidence>
<reference evidence="1 2" key="1">
    <citation type="submission" date="2017-02" db="EMBL/GenBank/DDBJ databases">
        <title>Pseudoalteromonas ulvae TC14 Genome.</title>
        <authorList>
            <person name="Molmeret M."/>
        </authorList>
    </citation>
    <scope>NUCLEOTIDE SEQUENCE [LARGE SCALE GENOMIC DNA]</scope>
    <source>
        <strain evidence="1">TC14</strain>
    </source>
</reference>
<accession>A0A244CMQ0</accession>
<name>A0A244CMQ0_PSEDV</name>
<dbReference type="EMBL" id="MWPV01000005">
    <property type="protein sequence ID" value="OUL56865.1"/>
    <property type="molecule type" value="Genomic_DNA"/>
</dbReference>
<proteinExistence type="predicted"/>
<keyword evidence="2" id="KW-1185">Reference proteome</keyword>
<dbReference type="OrthoDB" id="5902958at2"/>
<protein>
    <submittedName>
        <fullName evidence="1">Uncharacterized protein</fullName>
    </submittedName>
</protein>
<dbReference type="AlphaFoldDB" id="A0A244CMQ0"/>
<comment type="caution">
    <text evidence="1">The sequence shown here is derived from an EMBL/GenBank/DDBJ whole genome shotgun (WGS) entry which is preliminary data.</text>
</comment>
<organism evidence="1 2">
    <name type="scientific">Pseudoalteromonas ulvae</name>
    <dbReference type="NCBI Taxonomy" id="107327"/>
    <lineage>
        <taxon>Bacteria</taxon>
        <taxon>Pseudomonadati</taxon>
        <taxon>Pseudomonadota</taxon>
        <taxon>Gammaproteobacteria</taxon>
        <taxon>Alteromonadales</taxon>
        <taxon>Pseudoalteromonadaceae</taxon>
        <taxon>Pseudoalteromonas</taxon>
    </lineage>
</organism>
<evidence type="ECO:0000313" key="1">
    <source>
        <dbReference type="EMBL" id="OUL56865.1"/>
    </source>
</evidence>